<dbReference type="PROSITE" id="PS51000">
    <property type="entry name" value="HTH_DEOR_2"/>
    <property type="match status" value="1"/>
</dbReference>
<dbReference type="HOGENOM" id="CLU_060699_1_4_9"/>
<evidence type="ECO:0000259" key="4">
    <source>
        <dbReference type="PROSITE" id="PS51000"/>
    </source>
</evidence>
<dbReference type="InterPro" id="IPR036388">
    <property type="entry name" value="WH-like_DNA-bd_sf"/>
</dbReference>
<sequence>MFAEERKTEILQLLECGKPVKVGELSQRFDISESTIRRDLQELENAGLIQRTHGGAISVQSSFELSYQEKEIRFFNEKQRIAQVAAELVKDGETVFLDTGTTTLQIAYALRGRSITIATNSMDIAQVFSEDLQVEVIVLGGSLRKPIRSLVGFLTNEMLSRLHFDKVFLAANAVDPELGVTTPNLTEAETKRHMVRAGKEVILVVDHSKLWEKSMCKICSLSEINLLLTDDGLDDEDAKRLSKYIKVHVVDRLK</sequence>
<dbReference type="Proteomes" id="UP000002892">
    <property type="component" value="Chromosome"/>
</dbReference>
<dbReference type="CDD" id="cd00090">
    <property type="entry name" value="HTH_ARSR"/>
    <property type="match status" value="1"/>
</dbReference>
<dbReference type="RefSeq" id="WP_014829000.1">
    <property type="nucleotide sequence ID" value="NC_018068.1"/>
</dbReference>
<reference evidence="5 6" key="1">
    <citation type="journal article" date="2012" name="J. Bacteriol.">
        <title>Complete genome sequences of Desulfosporosinus orientis DSM765T, Desulfosporosinus youngiae DSM17734T, Desulfosporosinus meridiei DSM13257T, and Desulfosporosinus acidiphilus DSM22704T.</title>
        <authorList>
            <person name="Pester M."/>
            <person name="Brambilla E."/>
            <person name="Alazard D."/>
            <person name="Rattei T."/>
            <person name="Weinmaier T."/>
            <person name="Han J."/>
            <person name="Lucas S."/>
            <person name="Lapidus A."/>
            <person name="Cheng J.F."/>
            <person name="Goodwin L."/>
            <person name="Pitluck S."/>
            <person name="Peters L."/>
            <person name="Ovchinnikova G."/>
            <person name="Teshima H."/>
            <person name="Detter J.C."/>
            <person name="Han C.S."/>
            <person name="Tapia R."/>
            <person name="Land M.L."/>
            <person name="Hauser L."/>
            <person name="Kyrpides N.C."/>
            <person name="Ivanova N.N."/>
            <person name="Pagani I."/>
            <person name="Huntmann M."/>
            <person name="Wei C.L."/>
            <person name="Davenport K.W."/>
            <person name="Daligault H."/>
            <person name="Chain P.S."/>
            <person name="Chen A."/>
            <person name="Mavromatis K."/>
            <person name="Markowitz V."/>
            <person name="Szeto E."/>
            <person name="Mikhailova N."/>
            <person name="Pati A."/>
            <person name="Wagner M."/>
            <person name="Woyke T."/>
            <person name="Ollivier B."/>
            <person name="Klenk H.P."/>
            <person name="Spring S."/>
            <person name="Loy A."/>
        </authorList>
    </citation>
    <scope>NUCLEOTIDE SEQUENCE [LARGE SCALE GENOMIC DNA]</scope>
    <source>
        <strain evidence="6">DSM 22704 / JCM 16185 / SJ4</strain>
    </source>
</reference>
<dbReference type="OrthoDB" id="9797223at2"/>
<dbReference type="Gene3D" id="3.40.50.1360">
    <property type="match status" value="1"/>
</dbReference>
<dbReference type="InterPro" id="IPR014036">
    <property type="entry name" value="DeoR-like_C"/>
</dbReference>
<dbReference type="PANTHER" id="PTHR30363">
    <property type="entry name" value="HTH-TYPE TRANSCRIPTIONAL REGULATOR SRLR-RELATED"/>
    <property type="match status" value="1"/>
</dbReference>
<dbReference type="PRINTS" id="PR00037">
    <property type="entry name" value="HTHLACR"/>
</dbReference>
<dbReference type="PANTHER" id="PTHR30363:SF44">
    <property type="entry name" value="AGA OPERON TRANSCRIPTIONAL REPRESSOR-RELATED"/>
    <property type="match status" value="1"/>
</dbReference>
<dbReference type="InterPro" id="IPR001034">
    <property type="entry name" value="DeoR_HTH"/>
</dbReference>
<dbReference type="SMART" id="SM01134">
    <property type="entry name" value="DeoRC"/>
    <property type="match status" value="1"/>
</dbReference>
<dbReference type="InterPro" id="IPR036390">
    <property type="entry name" value="WH_DNA-bd_sf"/>
</dbReference>
<keyword evidence="2" id="KW-0238">DNA-binding</keyword>
<keyword evidence="6" id="KW-1185">Reference proteome</keyword>
<evidence type="ECO:0000256" key="1">
    <source>
        <dbReference type="ARBA" id="ARBA00023015"/>
    </source>
</evidence>
<dbReference type="GO" id="GO:0003677">
    <property type="term" value="F:DNA binding"/>
    <property type="evidence" value="ECO:0007669"/>
    <property type="project" value="UniProtKB-KW"/>
</dbReference>
<evidence type="ECO:0000313" key="6">
    <source>
        <dbReference type="Proteomes" id="UP000002892"/>
    </source>
</evidence>
<keyword evidence="1" id="KW-0805">Transcription regulation</keyword>
<evidence type="ECO:0000313" key="5">
    <source>
        <dbReference type="EMBL" id="AFM43014.1"/>
    </source>
</evidence>
<keyword evidence="3" id="KW-0804">Transcription</keyword>
<dbReference type="SUPFAM" id="SSF100950">
    <property type="entry name" value="NagB/RpiA/CoA transferase-like"/>
    <property type="match status" value="1"/>
</dbReference>
<dbReference type="eggNOG" id="COG1349">
    <property type="taxonomic scope" value="Bacteria"/>
</dbReference>
<dbReference type="KEGG" id="dai:Desaci_4152"/>
<evidence type="ECO:0000256" key="2">
    <source>
        <dbReference type="ARBA" id="ARBA00023125"/>
    </source>
</evidence>
<dbReference type="Gene3D" id="1.10.10.10">
    <property type="entry name" value="Winged helix-like DNA-binding domain superfamily/Winged helix DNA-binding domain"/>
    <property type="match status" value="1"/>
</dbReference>
<accession>I4DB40</accession>
<dbReference type="SUPFAM" id="SSF46785">
    <property type="entry name" value="Winged helix' DNA-binding domain"/>
    <property type="match status" value="1"/>
</dbReference>
<dbReference type="InterPro" id="IPR050313">
    <property type="entry name" value="Carb_Metab_HTH_regulators"/>
</dbReference>
<dbReference type="SMART" id="SM00420">
    <property type="entry name" value="HTH_DEOR"/>
    <property type="match status" value="1"/>
</dbReference>
<dbReference type="AlphaFoldDB" id="I4DB40"/>
<feature type="domain" description="HTH deoR-type" evidence="4">
    <location>
        <begin position="3"/>
        <end position="58"/>
    </location>
</feature>
<gene>
    <name evidence="5" type="ordered locus">Desaci_4152</name>
</gene>
<dbReference type="STRING" id="646529.Desaci_4152"/>
<organism evidence="5 6">
    <name type="scientific">Desulfosporosinus acidiphilus (strain DSM 22704 / JCM 16185 / SJ4)</name>
    <dbReference type="NCBI Taxonomy" id="646529"/>
    <lineage>
        <taxon>Bacteria</taxon>
        <taxon>Bacillati</taxon>
        <taxon>Bacillota</taxon>
        <taxon>Clostridia</taxon>
        <taxon>Eubacteriales</taxon>
        <taxon>Desulfitobacteriaceae</taxon>
        <taxon>Desulfosporosinus</taxon>
    </lineage>
</organism>
<dbReference type="Pfam" id="PF08220">
    <property type="entry name" value="HTH_DeoR"/>
    <property type="match status" value="1"/>
</dbReference>
<name>I4DB40_DESAJ</name>
<proteinExistence type="predicted"/>
<dbReference type="InterPro" id="IPR037171">
    <property type="entry name" value="NagB/RpiA_transferase-like"/>
</dbReference>
<dbReference type="Pfam" id="PF00455">
    <property type="entry name" value="DeoRC"/>
    <property type="match status" value="1"/>
</dbReference>
<dbReference type="PROSITE" id="PS00894">
    <property type="entry name" value="HTH_DEOR_1"/>
    <property type="match status" value="1"/>
</dbReference>
<evidence type="ECO:0000256" key="3">
    <source>
        <dbReference type="ARBA" id="ARBA00023163"/>
    </source>
</evidence>
<protein>
    <submittedName>
        <fullName evidence="5">Transcriptional regulator of sugar metabolism</fullName>
    </submittedName>
</protein>
<dbReference type="InterPro" id="IPR018356">
    <property type="entry name" value="Tscrpt_reg_HTH_DeoR_CS"/>
</dbReference>
<dbReference type="InterPro" id="IPR011991">
    <property type="entry name" value="ArsR-like_HTH"/>
</dbReference>
<dbReference type="EMBL" id="CP003639">
    <property type="protein sequence ID" value="AFM43014.1"/>
    <property type="molecule type" value="Genomic_DNA"/>
</dbReference>
<dbReference type="GO" id="GO:0003700">
    <property type="term" value="F:DNA-binding transcription factor activity"/>
    <property type="evidence" value="ECO:0007669"/>
    <property type="project" value="InterPro"/>
</dbReference>